<dbReference type="SMART" id="SM00382">
    <property type="entry name" value="AAA"/>
    <property type="match status" value="1"/>
</dbReference>
<dbReference type="PANTHER" id="PTHR42939:SF5">
    <property type="entry name" value="ABC-TYPE TRANSPORTER ATP-BINDING PROTEIN ECSA"/>
    <property type="match status" value="1"/>
</dbReference>
<evidence type="ECO:0000256" key="3">
    <source>
        <dbReference type="ARBA" id="ARBA00022840"/>
    </source>
</evidence>
<dbReference type="Pfam" id="PF00005">
    <property type="entry name" value="ABC_tran"/>
    <property type="match status" value="1"/>
</dbReference>
<gene>
    <name evidence="5" type="ORF">DES38_11033</name>
</gene>
<accession>A0A2V3W4Z4</accession>
<dbReference type="OrthoDB" id="9804819at2"/>
<feature type="domain" description="ABC transporter" evidence="4">
    <location>
        <begin position="4"/>
        <end position="228"/>
    </location>
</feature>
<dbReference type="AlphaFoldDB" id="A0A2V3W4Z4"/>
<evidence type="ECO:0000313" key="5">
    <source>
        <dbReference type="EMBL" id="PXW89172.1"/>
    </source>
</evidence>
<keyword evidence="1" id="KW-0813">Transport</keyword>
<dbReference type="Proteomes" id="UP000247922">
    <property type="component" value="Unassembled WGS sequence"/>
</dbReference>
<dbReference type="GO" id="GO:0005524">
    <property type="term" value="F:ATP binding"/>
    <property type="evidence" value="ECO:0007669"/>
    <property type="project" value="UniProtKB-KW"/>
</dbReference>
<comment type="caution">
    <text evidence="5">The sequence shown here is derived from an EMBL/GenBank/DDBJ whole genome shotgun (WGS) entry which is preliminary data.</text>
</comment>
<keyword evidence="3 5" id="KW-0067">ATP-binding</keyword>
<dbReference type="GO" id="GO:0016887">
    <property type="term" value="F:ATP hydrolysis activity"/>
    <property type="evidence" value="ECO:0007669"/>
    <property type="project" value="InterPro"/>
</dbReference>
<dbReference type="InterPro" id="IPR017871">
    <property type="entry name" value="ABC_transporter-like_CS"/>
</dbReference>
<dbReference type="InterPro" id="IPR003593">
    <property type="entry name" value="AAA+_ATPase"/>
</dbReference>
<reference evidence="5 6" key="1">
    <citation type="submission" date="2018-05" db="EMBL/GenBank/DDBJ databases">
        <title>Genomic Encyclopedia of Type Strains, Phase IV (KMG-IV): sequencing the most valuable type-strain genomes for metagenomic binning, comparative biology and taxonomic classification.</title>
        <authorList>
            <person name="Goeker M."/>
        </authorList>
    </citation>
    <scope>NUCLEOTIDE SEQUENCE [LARGE SCALE GENOMIC DNA]</scope>
    <source>
        <strain evidence="5 6">DSM 22440</strain>
    </source>
</reference>
<sequence>MALLSIRDLSVKQGETLALDGLNLAINEGELVALIGHNGAGKSTLMKTMMGLLDFSKGEIVLKNYNLSEDPLNYKRRVVYIPEQPFLLTELTVYQHFQLYIDSYQRDEQVLTPVIEHYLQQFEIQDKRDAFPLSLSKGMRQKVQLICGLLIDADLLIIDEPFIGLDVYAQRTLVNVLTDKKACGQTILLTTHQFDQLDTIMDRYVMLHEGKVIEEGSDYQLDALKRRFD</sequence>
<proteinExistence type="predicted"/>
<dbReference type="EMBL" id="QJJR01000010">
    <property type="protein sequence ID" value="PXW89172.1"/>
    <property type="molecule type" value="Genomic_DNA"/>
</dbReference>
<protein>
    <submittedName>
        <fullName evidence="5">ABC-2 type transport system ATP-binding protein</fullName>
    </submittedName>
</protein>
<dbReference type="InterPro" id="IPR051782">
    <property type="entry name" value="ABC_Transporter_VariousFunc"/>
</dbReference>
<dbReference type="RefSeq" id="WP_110251727.1">
    <property type="nucleotide sequence ID" value="NZ_QJJR01000010.1"/>
</dbReference>
<organism evidence="5 6">
    <name type="scientific">Streptohalobacillus salinus</name>
    <dbReference type="NCBI Taxonomy" id="621096"/>
    <lineage>
        <taxon>Bacteria</taxon>
        <taxon>Bacillati</taxon>
        <taxon>Bacillota</taxon>
        <taxon>Bacilli</taxon>
        <taxon>Bacillales</taxon>
        <taxon>Bacillaceae</taxon>
        <taxon>Streptohalobacillus</taxon>
    </lineage>
</organism>
<dbReference type="Gene3D" id="3.40.50.300">
    <property type="entry name" value="P-loop containing nucleotide triphosphate hydrolases"/>
    <property type="match status" value="1"/>
</dbReference>
<dbReference type="SUPFAM" id="SSF52540">
    <property type="entry name" value="P-loop containing nucleoside triphosphate hydrolases"/>
    <property type="match status" value="1"/>
</dbReference>
<evidence type="ECO:0000313" key="6">
    <source>
        <dbReference type="Proteomes" id="UP000247922"/>
    </source>
</evidence>
<dbReference type="CDD" id="cd03230">
    <property type="entry name" value="ABC_DR_subfamily_A"/>
    <property type="match status" value="1"/>
</dbReference>
<dbReference type="PROSITE" id="PS50893">
    <property type="entry name" value="ABC_TRANSPORTER_2"/>
    <property type="match status" value="1"/>
</dbReference>
<dbReference type="InterPro" id="IPR003439">
    <property type="entry name" value="ABC_transporter-like_ATP-bd"/>
</dbReference>
<dbReference type="InterPro" id="IPR027417">
    <property type="entry name" value="P-loop_NTPase"/>
</dbReference>
<keyword evidence="6" id="KW-1185">Reference proteome</keyword>
<evidence type="ECO:0000259" key="4">
    <source>
        <dbReference type="PROSITE" id="PS50893"/>
    </source>
</evidence>
<dbReference type="PROSITE" id="PS00211">
    <property type="entry name" value="ABC_TRANSPORTER_1"/>
    <property type="match status" value="1"/>
</dbReference>
<name>A0A2V3W4Z4_9BACI</name>
<evidence type="ECO:0000256" key="1">
    <source>
        <dbReference type="ARBA" id="ARBA00022448"/>
    </source>
</evidence>
<dbReference type="PANTHER" id="PTHR42939">
    <property type="entry name" value="ABC TRANSPORTER ATP-BINDING PROTEIN ALBC-RELATED"/>
    <property type="match status" value="1"/>
</dbReference>
<evidence type="ECO:0000256" key="2">
    <source>
        <dbReference type="ARBA" id="ARBA00022741"/>
    </source>
</evidence>
<keyword evidence="2" id="KW-0547">Nucleotide-binding</keyword>